<dbReference type="EMBL" id="CP076642">
    <property type="protein sequence ID" value="QXO15697.1"/>
    <property type="molecule type" value="Genomic_DNA"/>
</dbReference>
<feature type="domain" description="VWFA" evidence="3">
    <location>
        <begin position="311"/>
        <end position="486"/>
    </location>
</feature>
<dbReference type="InterPro" id="IPR002035">
    <property type="entry name" value="VWF_A"/>
</dbReference>
<dbReference type="AlphaFoldDB" id="A0A975U5U7"/>
<dbReference type="RefSeq" id="WP_218561646.1">
    <property type="nucleotide sequence ID" value="NZ_CP076642.1"/>
</dbReference>
<sequence>MKSIRFGLLSLLLALHAVGYADEPSKQERSFRATGEWHKDILYSDADSSRIWLQYAYKAWSLMGEPVEHCIVKWSLSESARFNLYNPYTKQIETVAPPRDVLMKVRLHFRDIEVSIDSVNKVRCDGGAVGKPGLRGLLGTEIIPAPASFNSPGSPNWNQFFLSSALIGTEQRDGRSYLDESQAKPLFKRLMGQSRNLTFWDVKLVDAQLDISGIKRWFLAGAKQRAEKKQSKSPSTPTLQAAVPGSEKRQSQPASGSDKVSSHASSAGNNASQSSAFNPFSSASPGRVTHQATISGASVPSEPSSAQAAASMLLLIDTSGSMGGTRLKEAKHAAIELIKKSVRSNTEVSVLAFSGTCDAPITNHHPFSVDSASLSTFVASLQADGGTPMSAAVEYANVYLANNRSRQSGSEMILLLADGDDGCKILSPVVDELKSRGILFRHQTVGLELNSGSGAARDLKQLAEQSGGDYAAAAKASQLSQTFENAAIAMGILSLIGSYDATPSAPSASSNLQHTIWDGFGE</sequence>
<evidence type="ECO:0000259" key="3">
    <source>
        <dbReference type="PROSITE" id="PS50234"/>
    </source>
</evidence>
<keyword evidence="2" id="KW-0732">Signal</keyword>
<dbReference type="Proteomes" id="UP000694232">
    <property type="component" value="Chromosome 2"/>
</dbReference>
<dbReference type="SMART" id="SM00327">
    <property type="entry name" value="VWA"/>
    <property type="match status" value="1"/>
</dbReference>
<evidence type="ECO:0000256" key="1">
    <source>
        <dbReference type="SAM" id="MobiDB-lite"/>
    </source>
</evidence>
<feature type="chain" id="PRO_5036893682" evidence="2">
    <location>
        <begin position="22"/>
        <end position="522"/>
    </location>
</feature>
<proteinExistence type="predicted"/>
<protein>
    <submittedName>
        <fullName evidence="4">VWA domain-containing protein</fullName>
    </submittedName>
</protein>
<dbReference type="CDD" id="cd00198">
    <property type="entry name" value="vWFA"/>
    <property type="match status" value="1"/>
</dbReference>
<dbReference type="KEGG" id="vos:KNV97_04600"/>
<reference evidence="4" key="1">
    <citation type="submission" date="2021-06" db="EMBL/GenBank/DDBJ databases">
        <title>Vibrio nov. sp., novel gut bacterium isolated from Yellow Sea oyster.</title>
        <authorList>
            <person name="Muhammad N."/>
            <person name="Nguyen T.H."/>
            <person name="Lee Y.-J."/>
            <person name="Ko J."/>
            <person name="Kim S.-G."/>
        </authorList>
    </citation>
    <scope>NUCLEOTIDE SEQUENCE</scope>
    <source>
        <strain evidence="4">OG9-811</strain>
    </source>
</reference>
<organism evidence="4 5">
    <name type="scientific">Vibrio ostreae</name>
    <dbReference type="NCBI Taxonomy" id="2841925"/>
    <lineage>
        <taxon>Bacteria</taxon>
        <taxon>Pseudomonadati</taxon>
        <taxon>Pseudomonadota</taxon>
        <taxon>Gammaproteobacteria</taxon>
        <taxon>Vibrionales</taxon>
        <taxon>Vibrionaceae</taxon>
        <taxon>Vibrio</taxon>
    </lineage>
</organism>
<accession>A0A975U5U7</accession>
<keyword evidence="5" id="KW-1185">Reference proteome</keyword>
<name>A0A975U5U7_9VIBR</name>
<feature type="region of interest" description="Disordered" evidence="1">
    <location>
        <begin position="225"/>
        <end position="303"/>
    </location>
</feature>
<feature type="compositionally biased region" description="Low complexity" evidence="1">
    <location>
        <begin position="262"/>
        <end position="285"/>
    </location>
</feature>
<evidence type="ECO:0000256" key="2">
    <source>
        <dbReference type="SAM" id="SignalP"/>
    </source>
</evidence>
<dbReference type="PROSITE" id="PS50234">
    <property type="entry name" value="VWFA"/>
    <property type="match status" value="1"/>
</dbReference>
<dbReference type="Pfam" id="PF00092">
    <property type="entry name" value="VWA"/>
    <property type="match status" value="1"/>
</dbReference>
<gene>
    <name evidence="4" type="ORF">KNV97_04600</name>
</gene>
<evidence type="ECO:0000313" key="5">
    <source>
        <dbReference type="Proteomes" id="UP000694232"/>
    </source>
</evidence>
<feature type="signal peptide" evidence="2">
    <location>
        <begin position="1"/>
        <end position="21"/>
    </location>
</feature>
<evidence type="ECO:0000313" key="4">
    <source>
        <dbReference type="EMBL" id="QXO15697.1"/>
    </source>
</evidence>